<dbReference type="InterPro" id="IPR051404">
    <property type="entry name" value="TA_system_antitoxin"/>
</dbReference>
<dbReference type="RefSeq" id="WP_011447454.1">
    <property type="nucleotide sequence ID" value="NC_007796.1"/>
</dbReference>
<dbReference type="EMBL" id="CP000254">
    <property type="protein sequence ID" value="ABD40163.1"/>
    <property type="molecule type" value="Genomic_DNA"/>
</dbReference>
<sequence>MMFDIILEKEEDGYWSVHCPALKGCHSQGSSKEEAIENMKEAIELYLEVAHEKAMTLTNSQSGLSLVTIAV</sequence>
<dbReference type="PANTHER" id="PTHR34504">
    <property type="entry name" value="ANTITOXIN HICB"/>
    <property type="match status" value="1"/>
</dbReference>
<dbReference type="STRING" id="323259.Mhun_0398"/>
<feature type="domain" description="HicB-like antitoxin of toxin-antitoxin system" evidence="1">
    <location>
        <begin position="3"/>
        <end position="61"/>
    </location>
</feature>
<dbReference type="KEGG" id="mhu:Mhun_0398"/>
<accession>Q2FMS0</accession>
<dbReference type="InterPro" id="IPR031807">
    <property type="entry name" value="HicB-like"/>
</dbReference>
<dbReference type="PANTHER" id="PTHR34504:SF2">
    <property type="entry name" value="UPF0150 PROTEIN SSL0259"/>
    <property type="match status" value="1"/>
</dbReference>
<proteinExistence type="predicted"/>
<dbReference type="InParanoid" id="Q2FMS0"/>
<name>Q2FMS0_METHJ</name>
<evidence type="ECO:0000259" key="1">
    <source>
        <dbReference type="Pfam" id="PF15919"/>
    </source>
</evidence>
<dbReference type="EnsemblBacteria" id="ABD40163">
    <property type="protein sequence ID" value="ABD40163"/>
    <property type="gene ID" value="Mhun_0398"/>
</dbReference>
<evidence type="ECO:0000313" key="3">
    <source>
        <dbReference type="Proteomes" id="UP000001941"/>
    </source>
</evidence>
<dbReference type="Gene3D" id="3.30.160.250">
    <property type="match status" value="1"/>
</dbReference>
<dbReference type="AlphaFoldDB" id="Q2FMS0"/>
<dbReference type="InterPro" id="IPR035069">
    <property type="entry name" value="TTHA1013/TTHA0281-like"/>
</dbReference>
<reference evidence="3" key="1">
    <citation type="journal article" date="2016" name="Stand. Genomic Sci.">
        <title>Complete genome sequence of Methanospirillum hungatei type strain JF1.</title>
        <authorList>
            <person name="Gunsalus R.P."/>
            <person name="Cook L.E."/>
            <person name="Crable B."/>
            <person name="Rohlin L."/>
            <person name="McDonald E."/>
            <person name="Mouttaki H."/>
            <person name="Sieber J.R."/>
            <person name="Poweleit N."/>
            <person name="Zhou H."/>
            <person name="Lapidus A.L."/>
            <person name="Daligault H.E."/>
            <person name="Land M."/>
            <person name="Gilna P."/>
            <person name="Ivanova N."/>
            <person name="Kyrpides N."/>
            <person name="Culley D.E."/>
            <person name="McInerney M.J."/>
        </authorList>
    </citation>
    <scope>NUCLEOTIDE SEQUENCE [LARGE SCALE GENOMIC DNA]</scope>
    <source>
        <strain evidence="3">ATCC 27890 / DSM 864 / NBRC 100397 / JF-1</strain>
    </source>
</reference>
<dbReference type="Pfam" id="PF15919">
    <property type="entry name" value="HicB_lk_antitox"/>
    <property type="match status" value="1"/>
</dbReference>
<dbReference type="SUPFAM" id="SSF143100">
    <property type="entry name" value="TTHA1013/TTHA0281-like"/>
    <property type="match status" value="1"/>
</dbReference>
<dbReference type="eggNOG" id="arCOG02411">
    <property type="taxonomic scope" value="Archaea"/>
</dbReference>
<organism evidence="2 3">
    <name type="scientific">Methanospirillum hungatei JF-1 (strain ATCC 27890 / DSM 864 / NBRC 100397 / JF-1)</name>
    <dbReference type="NCBI Taxonomy" id="323259"/>
    <lineage>
        <taxon>Archaea</taxon>
        <taxon>Methanobacteriati</taxon>
        <taxon>Methanobacteriota</taxon>
        <taxon>Stenosarchaea group</taxon>
        <taxon>Methanomicrobia</taxon>
        <taxon>Methanomicrobiales</taxon>
        <taxon>Methanospirillaceae</taxon>
        <taxon>Methanospirillum</taxon>
    </lineage>
</organism>
<protein>
    <recommendedName>
        <fullName evidence="1">HicB-like antitoxin of toxin-antitoxin system domain-containing protein</fullName>
    </recommendedName>
</protein>
<dbReference type="HOGENOM" id="CLU_114047_2_1_2"/>
<gene>
    <name evidence="2" type="ordered locus">Mhun_0398</name>
</gene>
<keyword evidence="3" id="KW-1185">Reference proteome</keyword>
<dbReference type="Proteomes" id="UP000001941">
    <property type="component" value="Chromosome"/>
</dbReference>
<evidence type="ECO:0000313" key="2">
    <source>
        <dbReference type="EMBL" id="ABD40163.1"/>
    </source>
</evidence>
<dbReference type="GeneID" id="3923408"/>
<dbReference type="OrthoDB" id="146249at2157"/>